<dbReference type="Gene3D" id="3.10.20.860">
    <property type="match status" value="1"/>
</dbReference>
<dbReference type="OrthoDB" id="1787468at2"/>
<organism evidence="2 3">
    <name type="scientific">Desulfotruncus arcticus DSM 17038</name>
    <dbReference type="NCBI Taxonomy" id="1121424"/>
    <lineage>
        <taxon>Bacteria</taxon>
        <taxon>Bacillati</taxon>
        <taxon>Bacillota</taxon>
        <taxon>Clostridia</taxon>
        <taxon>Eubacteriales</taxon>
        <taxon>Desulfallaceae</taxon>
        <taxon>Desulfotruncus</taxon>
    </lineage>
</organism>
<dbReference type="NCBIfam" id="TIGR01764">
    <property type="entry name" value="excise"/>
    <property type="match status" value="1"/>
</dbReference>
<protein>
    <submittedName>
        <fullName evidence="2">Transcriptional regulator, AlpA family</fullName>
    </submittedName>
</protein>
<dbReference type="Pfam" id="PF12728">
    <property type="entry name" value="HTH_17"/>
    <property type="match status" value="1"/>
</dbReference>
<evidence type="ECO:0000259" key="1">
    <source>
        <dbReference type="Pfam" id="PF12728"/>
    </source>
</evidence>
<dbReference type="NCBIfam" id="TIGR03831">
    <property type="entry name" value="YgiT_finger"/>
    <property type="match status" value="1"/>
</dbReference>
<dbReference type="AlphaFoldDB" id="A0A1I2ZUX0"/>
<evidence type="ECO:0000313" key="3">
    <source>
        <dbReference type="Proteomes" id="UP000199337"/>
    </source>
</evidence>
<gene>
    <name evidence="2" type="ORF">SAMN05660649_05100</name>
</gene>
<sequence>MQCYVCDGEMSKVQKDVETTWKGKTVVFKGLSVYVCHSCGEEAYEPDDVKAMQYFIEGAIKQDNYPEIMNVEEVADFFRVSNQTIYNMLREGKLPAVKVGREWRFSREKIRAMVNQTEQLEQPAGIAARDDGLGLSKKDADIIARHLSDM</sequence>
<reference evidence="3" key="1">
    <citation type="submission" date="2016-10" db="EMBL/GenBank/DDBJ databases">
        <authorList>
            <person name="Varghese N."/>
            <person name="Submissions S."/>
        </authorList>
    </citation>
    <scope>NUCLEOTIDE SEQUENCE [LARGE SCALE GENOMIC DNA]</scope>
    <source>
        <strain evidence="3">DSM 17038</strain>
    </source>
</reference>
<dbReference type="Proteomes" id="UP000199337">
    <property type="component" value="Unassembled WGS sequence"/>
</dbReference>
<feature type="domain" description="Helix-turn-helix" evidence="1">
    <location>
        <begin position="69"/>
        <end position="116"/>
    </location>
</feature>
<proteinExistence type="predicted"/>
<keyword evidence="3" id="KW-1185">Reference proteome</keyword>
<dbReference type="RefSeq" id="WP_092476186.1">
    <property type="nucleotide sequence ID" value="NZ_FOOX01000038.1"/>
</dbReference>
<name>A0A1I2ZUX0_9FIRM</name>
<dbReference type="InterPro" id="IPR036388">
    <property type="entry name" value="WH-like_DNA-bd_sf"/>
</dbReference>
<dbReference type="InterPro" id="IPR041657">
    <property type="entry name" value="HTH_17"/>
</dbReference>
<dbReference type="SUPFAM" id="SSF46955">
    <property type="entry name" value="Putative DNA-binding domain"/>
    <property type="match status" value="1"/>
</dbReference>
<dbReference type="Gene3D" id="1.10.10.10">
    <property type="entry name" value="Winged helix-like DNA-binding domain superfamily/Winged helix DNA-binding domain"/>
    <property type="match status" value="1"/>
</dbReference>
<dbReference type="InterPro" id="IPR022453">
    <property type="entry name" value="Znf_MqsA-type"/>
</dbReference>
<accession>A0A1I2ZUX0</accession>
<dbReference type="InterPro" id="IPR009061">
    <property type="entry name" value="DNA-bd_dom_put_sf"/>
</dbReference>
<dbReference type="EMBL" id="FOOX01000038">
    <property type="protein sequence ID" value="SFH40881.1"/>
    <property type="molecule type" value="Genomic_DNA"/>
</dbReference>
<evidence type="ECO:0000313" key="2">
    <source>
        <dbReference type="EMBL" id="SFH40881.1"/>
    </source>
</evidence>
<dbReference type="STRING" id="341036.SAMN05660649_05100"/>
<dbReference type="GO" id="GO:0003677">
    <property type="term" value="F:DNA binding"/>
    <property type="evidence" value="ECO:0007669"/>
    <property type="project" value="InterPro"/>
</dbReference>
<dbReference type="InterPro" id="IPR010093">
    <property type="entry name" value="SinI_DNA-bd"/>
</dbReference>